<dbReference type="PANTHER" id="PTHR33568">
    <property type="entry name" value="DNA POLYMERASE"/>
    <property type="match status" value="1"/>
</dbReference>
<dbReference type="AlphaFoldDB" id="A0A232EVW0"/>
<comment type="caution">
    <text evidence="1">The sequence shown here is derived from an EMBL/GenBank/DDBJ whole genome shotgun (WGS) entry which is preliminary data.</text>
</comment>
<dbReference type="SUPFAM" id="SSF56672">
    <property type="entry name" value="DNA/RNA polymerases"/>
    <property type="match status" value="1"/>
</dbReference>
<protein>
    <recommendedName>
        <fullName evidence="3">DNA-directed DNA polymerase</fullName>
    </recommendedName>
</protein>
<organism evidence="1 2">
    <name type="scientific">Trichomalopsis sarcophagae</name>
    <dbReference type="NCBI Taxonomy" id="543379"/>
    <lineage>
        <taxon>Eukaryota</taxon>
        <taxon>Metazoa</taxon>
        <taxon>Ecdysozoa</taxon>
        <taxon>Arthropoda</taxon>
        <taxon>Hexapoda</taxon>
        <taxon>Insecta</taxon>
        <taxon>Pterygota</taxon>
        <taxon>Neoptera</taxon>
        <taxon>Endopterygota</taxon>
        <taxon>Hymenoptera</taxon>
        <taxon>Apocrita</taxon>
        <taxon>Proctotrupomorpha</taxon>
        <taxon>Chalcidoidea</taxon>
        <taxon>Pteromalidae</taxon>
        <taxon>Pteromalinae</taxon>
        <taxon>Trichomalopsis</taxon>
    </lineage>
</organism>
<dbReference type="PANTHER" id="PTHR33568:SF3">
    <property type="entry name" value="DNA-DIRECTED DNA POLYMERASE"/>
    <property type="match status" value="1"/>
</dbReference>
<name>A0A232EVW0_9HYME</name>
<dbReference type="EMBL" id="NNAY01001945">
    <property type="protein sequence ID" value="OXU22484.1"/>
    <property type="molecule type" value="Genomic_DNA"/>
</dbReference>
<dbReference type="InterPro" id="IPR023211">
    <property type="entry name" value="DNA_pol_palm_dom_sf"/>
</dbReference>
<evidence type="ECO:0000313" key="1">
    <source>
        <dbReference type="EMBL" id="OXU22484.1"/>
    </source>
</evidence>
<dbReference type="Gene3D" id="3.90.1600.10">
    <property type="entry name" value="Palm domain of DNA polymerase"/>
    <property type="match status" value="1"/>
</dbReference>
<gene>
    <name evidence="1" type="ORF">TSAR_016430</name>
</gene>
<proteinExistence type="predicted"/>
<evidence type="ECO:0000313" key="2">
    <source>
        <dbReference type="Proteomes" id="UP000215335"/>
    </source>
</evidence>
<dbReference type="GO" id="GO:0071897">
    <property type="term" value="P:DNA biosynthetic process"/>
    <property type="evidence" value="ECO:0007669"/>
    <property type="project" value="UniProtKB-ARBA"/>
</dbReference>
<accession>A0A232EVW0</accession>
<reference evidence="1 2" key="1">
    <citation type="journal article" date="2017" name="Curr. Biol.">
        <title>The Evolution of Venom by Co-option of Single-Copy Genes.</title>
        <authorList>
            <person name="Martinson E.O."/>
            <person name="Mrinalini"/>
            <person name="Kelkar Y.D."/>
            <person name="Chang C.H."/>
            <person name="Werren J.H."/>
        </authorList>
    </citation>
    <scope>NUCLEOTIDE SEQUENCE [LARGE SCALE GENOMIC DNA]</scope>
    <source>
        <strain evidence="1 2">Alberta</strain>
        <tissue evidence="1">Whole body</tissue>
    </source>
</reference>
<sequence length="461" mass="51867">MPIIWKSPKVDKRRSTPCYRFQATRSVGFRKDDHVKITQSHRDDNADYEGPYPAAEYYAPDTMSSKKCEIFFNWHNEVSITEKFNMRREIVSYCIHDVTVLRLACVKFRQIFLDCVNLCPFTKNVTLAGSLAYACNFLKDNLIGLISNEGYVRVDRHSQKAVEWLLWVEQQLKQESSGWPRERVLSYDTDSIIYVSKGERDEYEPETGTLLGQLTDELEECGEGSYIETFVPGGPKFYAYRVRAPNGETFDRCKGNTIIAVEIMGIWLRGVIEERCPQRCRLTDNGTCVTLIESNEESGIYLLKVRFLVLPSRAILADLSHDHLTKTPTTAKQNSITSAGVAVTDVVILLMLLLTLILRGTTDDPDDDDDDNDERTLNVLSCADGFFVLTGSAGLAAYKPQVSLSFLRIVVRGGVLPSKSSSRLRIHIASCEASARAIYSTSVDDNATHVCFLHAQLIDPP</sequence>
<dbReference type="InterPro" id="IPR043502">
    <property type="entry name" value="DNA/RNA_pol_sf"/>
</dbReference>
<evidence type="ECO:0008006" key="3">
    <source>
        <dbReference type="Google" id="ProtNLM"/>
    </source>
</evidence>
<keyword evidence="2" id="KW-1185">Reference proteome</keyword>
<dbReference type="Proteomes" id="UP000215335">
    <property type="component" value="Unassembled WGS sequence"/>
</dbReference>